<protein>
    <submittedName>
        <fullName evidence="2">Transporter</fullName>
    </submittedName>
</protein>
<keyword evidence="1" id="KW-0472">Membrane</keyword>
<evidence type="ECO:0000313" key="3">
    <source>
        <dbReference type="Proteomes" id="UP000254863"/>
    </source>
</evidence>
<dbReference type="AlphaFoldDB" id="A0A7H4PG63"/>
<organism evidence="2 3">
    <name type="scientific">Klebsiella michiganensis</name>
    <dbReference type="NCBI Taxonomy" id="1134687"/>
    <lineage>
        <taxon>Bacteria</taxon>
        <taxon>Pseudomonadati</taxon>
        <taxon>Pseudomonadota</taxon>
        <taxon>Gammaproteobacteria</taxon>
        <taxon>Enterobacterales</taxon>
        <taxon>Enterobacteriaceae</taxon>
        <taxon>Klebsiella/Raoultella group</taxon>
        <taxon>Klebsiella</taxon>
    </lineage>
</organism>
<keyword evidence="1" id="KW-0812">Transmembrane</keyword>
<proteinExistence type="predicted"/>
<evidence type="ECO:0000313" key="2">
    <source>
        <dbReference type="EMBL" id="STW71033.1"/>
    </source>
</evidence>
<feature type="transmembrane region" description="Helical" evidence="1">
    <location>
        <begin position="57"/>
        <end position="82"/>
    </location>
</feature>
<sequence>MGAPLGVLCYSLIGLHGLALTIMAVALGGRAVRVAAGGGQSGARVKRCRFAPVLGRVWLYGMALALASAGFGVIATFITLFYDAKGWDGAAFALTLFSCRLCRHPAAVPQRH</sequence>
<dbReference type="EMBL" id="UGMS01000002">
    <property type="protein sequence ID" value="STW71033.1"/>
    <property type="molecule type" value="Genomic_DNA"/>
</dbReference>
<dbReference type="Proteomes" id="UP000254863">
    <property type="component" value="Unassembled WGS sequence"/>
</dbReference>
<gene>
    <name evidence="2" type="primary">yhhS_3</name>
    <name evidence="2" type="ORF">NCTC11685_04652</name>
</gene>
<evidence type="ECO:0000256" key="1">
    <source>
        <dbReference type="SAM" id="Phobius"/>
    </source>
</evidence>
<comment type="caution">
    <text evidence="2">The sequence shown here is derived from an EMBL/GenBank/DDBJ whole genome shotgun (WGS) entry which is preliminary data.</text>
</comment>
<name>A0A7H4PG63_9ENTR</name>
<reference evidence="2 3" key="1">
    <citation type="submission" date="2018-06" db="EMBL/GenBank/DDBJ databases">
        <authorList>
            <consortium name="Pathogen Informatics"/>
            <person name="Doyle S."/>
        </authorList>
    </citation>
    <scope>NUCLEOTIDE SEQUENCE [LARGE SCALE GENOMIC DNA]</scope>
    <source>
        <strain evidence="2 3">NCTC11685</strain>
    </source>
</reference>
<feature type="transmembrane region" description="Helical" evidence="1">
    <location>
        <begin position="12"/>
        <end position="36"/>
    </location>
</feature>
<keyword evidence="1" id="KW-1133">Transmembrane helix</keyword>
<accession>A0A7H4PG63</accession>